<gene>
    <name evidence="1" type="ORF">VNO77_04160</name>
</gene>
<organism evidence="1 2">
    <name type="scientific">Canavalia gladiata</name>
    <name type="common">Sword bean</name>
    <name type="synonym">Dolichos gladiatus</name>
    <dbReference type="NCBI Taxonomy" id="3824"/>
    <lineage>
        <taxon>Eukaryota</taxon>
        <taxon>Viridiplantae</taxon>
        <taxon>Streptophyta</taxon>
        <taxon>Embryophyta</taxon>
        <taxon>Tracheophyta</taxon>
        <taxon>Spermatophyta</taxon>
        <taxon>Magnoliopsida</taxon>
        <taxon>eudicotyledons</taxon>
        <taxon>Gunneridae</taxon>
        <taxon>Pentapetalae</taxon>
        <taxon>rosids</taxon>
        <taxon>fabids</taxon>
        <taxon>Fabales</taxon>
        <taxon>Fabaceae</taxon>
        <taxon>Papilionoideae</taxon>
        <taxon>50 kb inversion clade</taxon>
        <taxon>NPAAA clade</taxon>
        <taxon>indigoferoid/millettioid clade</taxon>
        <taxon>Phaseoleae</taxon>
        <taxon>Canavalia</taxon>
    </lineage>
</organism>
<evidence type="ECO:0000313" key="1">
    <source>
        <dbReference type="EMBL" id="KAK7362060.1"/>
    </source>
</evidence>
<name>A0AAN9R4K3_CANGL</name>
<evidence type="ECO:0000313" key="2">
    <source>
        <dbReference type="Proteomes" id="UP001367508"/>
    </source>
</evidence>
<dbReference type="EMBL" id="JAYMYQ010000001">
    <property type="protein sequence ID" value="KAK7362060.1"/>
    <property type="molecule type" value="Genomic_DNA"/>
</dbReference>
<comment type="caution">
    <text evidence="1">The sequence shown here is derived from an EMBL/GenBank/DDBJ whole genome shotgun (WGS) entry which is preliminary data.</text>
</comment>
<accession>A0AAN9R4K3</accession>
<dbReference type="Proteomes" id="UP001367508">
    <property type="component" value="Unassembled WGS sequence"/>
</dbReference>
<sequence length="161" mass="18464">MYCREPPYARVVVETEWADLAHHVCKVDLRVDVCSPATLFWASSSREAVDTFVYITQFSIGLSSGKRNSLGKESQILTQNLFQAAMRPQGPQTTSHSTHDLRKYAPYKMGPLGVGRSQFSEWDTWLVRKFSPEDIGSNETRSSRIKRYFYGCEEYVMKSFT</sequence>
<reference evidence="1 2" key="1">
    <citation type="submission" date="2024-01" db="EMBL/GenBank/DDBJ databases">
        <title>The genomes of 5 underutilized Papilionoideae crops provide insights into root nodulation and disease resistanc.</title>
        <authorList>
            <person name="Jiang F."/>
        </authorList>
    </citation>
    <scope>NUCLEOTIDE SEQUENCE [LARGE SCALE GENOMIC DNA]</scope>
    <source>
        <strain evidence="1">LVBAO_FW01</strain>
        <tissue evidence="1">Leaves</tissue>
    </source>
</reference>
<proteinExistence type="predicted"/>
<dbReference type="AlphaFoldDB" id="A0AAN9R4K3"/>
<keyword evidence="2" id="KW-1185">Reference proteome</keyword>
<protein>
    <submittedName>
        <fullName evidence="1">Uncharacterized protein</fullName>
    </submittedName>
</protein>